<dbReference type="PRINTS" id="PR00081">
    <property type="entry name" value="GDHRDH"/>
</dbReference>
<dbReference type="InterPro" id="IPR020904">
    <property type="entry name" value="Sc_DH/Rdtase_CS"/>
</dbReference>
<dbReference type="EMBL" id="JAPDFW010000059">
    <property type="protein sequence ID" value="KAJ5076922.1"/>
    <property type="molecule type" value="Genomic_DNA"/>
</dbReference>
<dbReference type="SUPFAM" id="SSF51735">
    <property type="entry name" value="NAD(P)-binding Rossmann-fold domains"/>
    <property type="match status" value="1"/>
</dbReference>
<sequence>MKLFFLLLLFSYTFATNFTGKVVFLTGGSSGIGFATSLGFARAGATVIFIARDEHPDWYNGADAERKIKTDPQVIAANGTAKFIKADIRNLDEIKNVINFIHNNYGTIDIAVNNAGIGGMLGKMHEIPDNYTFGEHDPIYNNLYGTFNCMQQEVKYWYNHSRNGTMINLSSYNGIRACPTASMYSASKHGIIGLTESIALEYASGTPTIRANFTQNSTLWEQFKPLCEQDLPNGRLGDPSEMAAIIMFLASDEASYISGTTISGDFGLSAR</sequence>
<dbReference type="GO" id="GO:0016616">
    <property type="term" value="F:oxidoreductase activity, acting on the CH-OH group of donors, NAD or NADP as acceptor"/>
    <property type="evidence" value="ECO:0007669"/>
    <property type="project" value="TreeGrafter"/>
</dbReference>
<evidence type="ECO:0000256" key="2">
    <source>
        <dbReference type="SAM" id="SignalP"/>
    </source>
</evidence>
<dbReference type="PROSITE" id="PS00061">
    <property type="entry name" value="ADH_SHORT"/>
    <property type="match status" value="1"/>
</dbReference>
<dbReference type="OrthoDB" id="47007at2759"/>
<protein>
    <submittedName>
        <fullName evidence="3">Dehydrogenases short chain</fullName>
    </submittedName>
</protein>
<evidence type="ECO:0000313" key="4">
    <source>
        <dbReference type="Proteomes" id="UP001149090"/>
    </source>
</evidence>
<accession>A0A9Q0LPZ9</accession>
<comment type="caution">
    <text evidence="3">The sequence shown here is derived from an EMBL/GenBank/DDBJ whole genome shotgun (WGS) entry which is preliminary data.</text>
</comment>
<feature type="chain" id="PRO_5040190067" evidence="2">
    <location>
        <begin position="16"/>
        <end position="271"/>
    </location>
</feature>
<dbReference type="PRINTS" id="PR00080">
    <property type="entry name" value="SDRFAMILY"/>
</dbReference>
<organism evidence="3 4">
    <name type="scientific">Anaeramoeba ignava</name>
    <name type="common">Anaerobic marine amoeba</name>
    <dbReference type="NCBI Taxonomy" id="1746090"/>
    <lineage>
        <taxon>Eukaryota</taxon>
        <taxon>Metamonada</taxon>
        <taxon>Anaeramoebidae</taxon>
        <taxon>Anaeramoeba</taxon>
    </lineage>
</organism>
<evidence type="ECO:0000313" key="3">
    <source>
        <dbReference type="EMBL" id="KAJ5076922.1"/>
    </source>
</evidence>
<dbReference type="OMA" id="HPDWYTG"/>
<dbReference type="InterPro" id="IPR036291">
    <property type="entry name" value="NAD(P)-bd_dom_sf"/>
</dbReference>
<gene>
    <name evidence="3" type="ORF">M0811_00242</name>
</gene>
<evidence type="ECO:0000256" key="1">
    <source>
        <dbReference type="ARBA" id="ARBA00006484"/>
    </source>
</evidence>
<reference evidence="3" key="1">
    <citation type="submission" date="2022-10" db="EMBL/GenBank/DDBJ databases">
        <title>Novel sulphate-reducing endosymbionts in the free-living metamonad Anaeramoeba.</title>
        <authorList>
            <person name="Jerlstrom-Hultqvist J."/>
            <person name="Cepicka I."/>
            <person name="Gallot-Lavallee L."/>
            <person name="Salas-Leiva D."/>
            <person name="Curtis B.A."/>
            <person name="Zahonova K."/>
            <person name="Pipaliya S."/>
            <person name="Dacks J."/>
            <person name="Roger A.J."/>
        </authorList>
    </citation>
    <scope>NUCLEOTIDE SEQUENCE</scope>
    <source>
        <strain evidence="3">BMAN</strain>
    </source>
</reference>
<dbReference type="Proteomes" id="UP001149090">
    <property type="component" value="Unassembled WGS sequence"/>
</dbReference>
<keyword evidence="4" id="KW-1185">Reference proteome</keyword>
<dbReference type="Pfam" id="PF13561">
    <property type="entry name" value="adh_short_C2"/>
    <property type="match status" value="1"/>
</dbReference>
<dbReference type="InterPro" id="IPR002347">
    <property type="entry name" value="SDR_fam"/>
</dbReference>
<dbReference type="PANTHER" id="PTHR42760">
    <property type="entry name" value="SHORT-CHAIN DEHYDROGENASES/REDUCTASES FAMILY MEMBER"/>
    <property type="match status" value="1"/>
</dbReference>
<proteinExistence type="inferred from homology"/>
<dbReference type="Gene3D" id="3.40.50.720">
    <property type="entry name" value="NAD(P)-binding Rossmann-like Domain"/>
    <property type="match status" value="1"/>
</dbReference>
<comment type="similarity">
    <text evidence="1">Belongs to the short-chain dehydrogenases/reductases (SDR) family.</text>
</comment>
<dbReference type="CDD" id="cd05233">
    <property type="entry name" value="SDR_c"/>
    <property type="match status" value="1"/>
</dbReference>
<dbReference type="AlphaFoldDB" id="A0A9Q0LPZ9"/>
<keyword evidence="2" id="KW-0732">Signal</keyword>
<name>A0A9Q0LPZ9_ANAIG</name>
<feature type="signal peptide" evidence="2">
    <location>
        <begin position="1"/>
        <end position="15"/>
    </location>
</feature>